<feature type="domain" description="Mur ligase C-terminal" evidence="16">
    <location>
        <begin position="329"/>
        <end position="451"/>
    </location>
</feature>
<dbReference type="SUPFAM" id="SSF53623">
    <property type="entry name" value="MurD-like peptide ligases, catalytic domain"/>
    <property type="match status" value="1"/>
</dbReference>
<dbReference type="InterPro" id="IPR013221">
    <property type="entry name" value="Mur_ligase_cen"/>
</dbReference>
<dbReference type="InterPro" id="IPR004101">
    <property type="entry name" value="Mur_ligase_C"/>
</dbReference>
<evidence type="ECO:0000256" key="8">
    <source>
        <dbReference type="ARBA" id="ARBA00022840"/>
    </source>
</evidence>
<evidence type="ECO:0000256" key="11">
    <source>
        <dbReference type="ARBA" id="ARBA00023306"/>
    </source>
</evidence>
<dbReference type="GO" id="GO:0009252">
    <property type="term" value="P:peptidoglycan biosynthetic process"/>
    <property type="evidence" value="ECO:0007669"/>
    <property type="project" value="UniProtKB-UniRule"/>
</dbReference>
<reference evidence="18 19" key="1">
    <citation type="submission" date="2017-01" db="EMBL/GenBank/DDBJ databases">
        <title>Genome sequence of Rhodoferax antarcticus ANT.BR, a psychrophilic purple nonsulfur bacterium from an Antarctic microbial mat.</title>
        <authorList>
            <person name="Baker J."/>
            <person name="Riester C."/>
            <person name="Skinner B."/>
            <person name="Newell A."/>
            <person name="Swingley W."/>
            <person name="Madigan M."/>
            <person name="Jung D."/>
            <person name="Asao M."/>
            <person name="Chen M."/>
            <person name="Loughlin P."/>
            <person name="Pan H."/>
            <person name="Lin S."/>
            <person name="Li N."/>
            <person name="Shaw J."/>
            <person name="Prado M."/>
            <person name="Sherman C."/>
            <person name="Li X."/>
            <person name="Tang J."/>
            <person name="Blankenship R."/>
            <person name="Zhao T."/>
            <person name="Touchman J."/>
            <person name="Sattley M."/>
        </authorList>
    </citation>
    <scope>NUCLEOTIDE SEQUENCE [LARGE SCALE GENOMIC DNA]</scope>
    <source>
        <strain evidence="18 19">ANT.BR</strain>
    </source>
</reference>
<dbReference type="Pfam" id="PF08245">
    <property type="entry name" value="Mur_ligase_M"/>
    <property type="match status" value="1"/>
</dbReference>
<dbReference type="STRING" id="81479.RA876_16350"/>
<dbReference type="EMBL" id="MSYM01000005">
    <property type="protein sequence ID" value="OLP08170.1"/>
    <property type="molecule type" value="Genomic_DNA"/>
</dbReference>
<dbReference type="PANTHER" id="PTHR43445">
    <property type="entry name" value="UDP-N-ACETYLMURAMATE--L-ALANINE LIGASE-RELATED"/>
    <property type="match status" value="1"/>
</dbReference>
<keyword evidence="9 14" id="KW-0133">Cell shape</keyword>
<sequence>MKHAIRHIHFVGIGGVGMSGIAEILFNLGYTISGSDLSDSATLQRLAGLGIQTHIGHAASHVAGADAVVTSTAVQADNPEVLAARHSRIPVVPRALMLAELMRLKKGIAIAGTHGKTTTTSLVASVLAEAGLDPTFVIGGRLTSAGANARLGQGDHIVVEADESDASFLNLLPVMAVVTNIDADHMETYGHNFENLKKAFVDFLHRMPFYGTAILCTDDAAVRSIVPQVTCPITSYGFEEGAEVRAVDVRALDGQMLFTVQRRNGMVLADLAVVLNLPGRHNVLNALSAIAVALELSVSDDAVLRALAGFKGVGRRFQNYGELPAATGGSFTLVDDYGHHPIEMAATLAAARGAFPGRRLLLAFQPHRFTRTRDCFDDFVKVIAQADAVLLTEVYAAGETPIVAADGRSLARALRVAGKIEPVFVDQISDMAQSIVDIAQGGDVVLCMGAGSIGAVSAKVVDLLSKKELLPQET</sequence>
<evidence type="ECO:0000256" key="14">
    <source>
        <dbReference type="HAMAP-Rule" id="MF_00046"/>
    </source>
</evidence>
<protein>
    <recommendedName>
        <fullName evidence="3 14">UDP-N-acetylmuramate--L-alanine ligase</fullName>
        <ecNumber evidence="3 14">6.3.2.8</ecNumber>
    </recommendedName>
    <alternativeName>
        <fullName evidence="14">UDP-N-acetylmuramoyl-L-alanine synthetase</fullName>
    </alternativeName>
</protein>
<dbReference type="InterPro" id="IPR000713">
    <property type="entry name" value="Mur_ligase_N"/>
</dbReference>
<dbReference type="Gene3D" id="3.40.1190.10">
    <property type="entry name" value="Mur-like, catalytic domain"/>
    <property type="match status" value="1"/>
</dbReference>
<dbReference type="GO" id="GO:0008360">
    <property type="term" value="P:regulation of cell shape"/>
    <property type="evidence" value="ECO:0007669"/>
    <property type="project" value="UniProtKB-KW"/>
</dbReference>
<dbReference type="GO" id="GO:0008763">
    <property type="term" value="F:UDP-N-acetylmuramate-L-alanine ligase activity"/>
    <property type="evidence" value="ECO:0007669"/>
    <property type="project" value="UniProtKB-UniRule"/>
</dbReference>
<evidence type="ECO:0000259" key="15">
    <source>
        <dbReference type="Pfam" id="PF01225"/>
    </source>
</evidence>
<dbReference type="SUPFAM" id="SSF53244">
    <property type="entry name" value="MurD-like peptide ligases, peptide-binding domain"/>
    <property type="match status" value="1"/>
</dbReference>
<keyword evidence="11 14" id="KW-0131">Cell cycle</keyword>
<evidence type="ECO:0000256" key="13">
    <source>
        <dbReference type="ARBA" id="ARBA00047833"/>
    </source>
</evidence>
<keyword evidence="19" id="KW-1185">Reference proteome</keyword>
<dbReference type="Pfam" id="PF01225">
    <property type="entry name" value="Mur_ligase"/>
    <property type="match status" value="1"/>
</dbReference>
<keyword evidence="7 14" id="KW-0547">Nucleotide-binding</keyword>
<keyword evidence="12 14" id="KW-0961">Cell wall biogenesis/degradation</keyword>
<gene>
    <name evidence="14 18" type="primary">murC</name>
    <name evidence="18" type="ORF">BLL52_0458</name>
</gene>
<dbReference type="Proteomes" id="UP000185911">
    <property type="component" value="Unassembled WGS sequence"/>
</dbReference>
<dbReference type="Gene3D" id="3.40.50.720">
    <property type="entry name" value="NAD(P)-binding Rossmann-like Domain"/>
    <property type="match status" value="1"/>
</dbReference>
<comment type="catalytic activity">
    <reaction evidence="13 14">
        <text>UDP-N-acetyl-alpha-D-muramate + L-alanine + ATP = UDP-N-acetyl-alpha-D-muramoyl-L-alanine + ADP + phosphate + H(+)</text>
        <dbReference type="Rhea" id="RHEA:23372"/>
        <dbReference type="ChEBI" id="CHEBI:15378"/>
        <dbReference type="ChEBI" id="CHEBI:30616"/>
        <dbReference type="ChEBI" id="CHEBI:43474"/>
        <dbReference type="ChEBI" id="CHEBI:57972"/>
        <dbReference type="ChEBI" id="CHEBI:70757"/>
        <dbReference type="ChEBI" id="CHEBI:83898"/>
        <dbReference type="ChEBI" id="CHEBI:456216"/>
        <dbReference type="EC" id="6.3.2.8"/>
    </reaction>
</comment>
<dbReference type="GO" id="GO:0051301">
    <property type="term" value="P:cell division"/>
    <property type="evidence" value="ECO:0007669"/>
    <property type="project" value="UniProtKB-KW"/>
</dbReference>
<dbReference type="HAMAP" id="MF_00046">
    <property type="entry name" value="MurC"/>
    <property type="match status" value="1"/>
</dbReference>
<evidence type="ECO:0000256" key="5">
    <source>
        <dbReference type="ARBA" id="ARBA00022598"/>
    </source>
</evidence>
<keyword evidence="8 14" id="KW-0067">ATP-binding</keyword>
<dbReference type="InterPro" id="IPR036615">
    <property type="entry name" value="Mur_ligase_C_dom_sf"/>
</dbReference>
<evidence type="ECO:0000256" key="10">
    <source>
        <dbReference type="ARBA" id="ARBA00022984"/>
    </source>
</evidence>
<evidence type="ECO:0000256" key="1">
    <source>
        <dbReference type="ARBA" id="ARBA00004496"/>
    </source>
</evidence>
<dbReference type="AlphaFoldDB" id="A0A1Q8YJU5"/>
<evidence type="ECO:0000313" key="18">
    <source>
        <dbReference type="EMBL" id="OLP08170.1"/>
    </source>
</evidence>
<dbReference type="EC" id="6.3.2.8" evidence="3 14"/>
<comment type="caution">
    <text evidence="18">The sequence shown here is derived from an EMBL/GenBank/DDBJ whole genome shotgun (WGS) entry which is preliminary data.</text>
</comment>
<dbReference type="FunFam" id="3.40.1190.10:FF:000001">
    <property type="entry name" value="UDP-N-acetylmuramate--L-alanine ligase"/>
    <property type="match status" value="1"/>
</dbReference>
<dbReference type="Gene3D" id="3.90.190.20">
    <property type="entry name" value="Mur ligase, C-terminal domain"/>
    <property type="match status" value="1"/>
</dbReference>
<keyword evidence="10 14" id="KW-0573">Peptidoglycan synthesis</keyword>
<organism evidence="18 19">
    <name type="scientific">Rhodoferax antarcticus ANT.BR</name>
    <dbReference type="NCBI Taxonomy" id="1111071"/>
    <lineage>
        <taxon>Bacteria</taxon>
        <taxon>Pseudomonadati</taxon>
        <taxon>Pseudomonadota</taxon>
        <taxon>Betaproteobacteria</taxon>
        <taxon>Burkholderiales</taxon>
        <taxon>Comamonadaceae</taxon>
        <taxon>Rhodoferax</taxon>
    </lineage>
</organism>
<keyword evidence="4 14" id="KW-0963">Cytoplasm</keyword>
<dbReference type="GO" id="GO:0005737">
    <property type="term" value="C:cytoplasm"/>
    <property type="evidence" value="ECO:0007669"/>
    <property type="project" value="UniProtKB-SubCell"/>
</dbReference>
<evidence type="ECO:0000256" key="4">
    <source>
        <dbReference type="ARBA" id="ARBA00022490"/>
    </source>
</evidence>
<dbReference type="GO" id="GO:0071555">
    <property type="term" value="P:cell wall organization"/>
    <property type="evidence" value="ECO:0007669"/>
    <property type="project" value="UniProtKB-KW"/>
</dbReference>
<evidence type="ECO:0000256" key="6">
    <source>
        <dbReference type="ARBA" id="ARBA00022618"/>
    </source>
</evidence>
<dbReference type="Pfam" id="PF02875">
    <property type="entry name" value="Mur_ligase_C"/>
    <property type="match status" value="1"/>
</dbReference>
<evidence type="ECO:0000256" key="7">
    <source>
        <dbReference type="ARBA" id="ARBA00022741"/>
    </source>
</evidence>
<evidence type="ECO:0000256" key="2">
    <source>
        <dbReference type="ARBA" id="ARBA00004752"/>
    </source>
</evidence>
<dbReference type="UniPathway" id="UPA00219"/>
<evidence type="ECO:0000256" key="9">
    <source>
        <dbReference type="ARBA" id="ARBA00022960"/>
    </source>
</evidence>
<dbReference type="SUPFAM" id="SSF51984">
    <property type="entry name" value="MurCD N-terminal domain"/>
    <property type="match status" value="1"/>
</dbReference>
<evidence type="ECO:0000259" key="17">
    <source>
        <dbReference type="Pfam" id="PF08245"/>
    </source>
</evidence>
<dbReference type="PANTHER" id="PTHR43445:SF3">
    <property type="entry name" value="UDP-N-ACETYLMURAMATE--L-ALANINE LIGASE"/>
    <property type="match status" value="1"/>
</dbReference>
<proteinExistence type="inferred from homology"/>
<accession>A0A1Q8YJU5</accession>
<dbReference type="InterPro" id="IPR005758">
    <property type="entry name" value="UDP-N-AcMur_Ala_ligase_MurC"/>
</dbReference>
<comment type="pathway">
    <text evidence="2 14">Cell wall biogenesis; peptidoglycan biosynthesis.</text>
</comment>
<comment type="similarity">
    <text evidence="14">Belongs to the MurCDEF family.</text>
</comment>
<dbReference type="RefSeq" id="WP_075585073.1">
    <property type="nucleotide sequence ID" value="NZ_MSYM01000005.1"/>
</dbReference>
<dbReference type="InterPro" id="IPR036565">
    <property type="entry name" value="Mur-like_cat_sf"/>
</dbReference>
<dbReference type="NCBIfam" id="TIGR01082">
    <property type="entry name" value="murC"/>
    <property type="match status" value="1"/>
</dbReference>
<feature type="binding site" evidence="14">
    <location>
        <begin position="112"/>
        <end position="118"/>
    </location>
    <ligand>
        <name>ATP</name>
        <dbReference type="ChEBI" id="CHEBI:30616"/>
    </ligand>
</feature>
<evidence type="ECO:0000256" key="12">
    <source>
        <dbReference type="ARBA" id="ARBA00023316"/>
    </source>
</evidence>
<dbReference type="GO" id="GO:0005524">
    <property type="term" value="F:ATP binding"/>
    <property type="evidence" value="ECO:0007669"/>
    <property type="project" value="UniProtKB-UniRule"/>
</dbReference>
<feature type="domain" description="Mur ligase central" evidence="17">
    <location>
        <begin position="110"/>
        <end position="293"/>
    </location>
</feature>
<keyword evidence="5 14" id="KW-0436">Ligase</keyword>
<keyword evidence="6 14" id="KW-0132">Cell division</keyword>
<feature type="domain" description="Mur ligase N-terminal catalytic" evidence="15">
    <location>
        <begin position="7"/>
        <end position="105"/>
    </location>
</feature>
<comment type="subcellular location">
    <subcellularLocation>
        <location evidence="1 14">Cytoplasm</location>
    </subcellularLocation>
</comment>
<evidence type="ECO:0000256" key="3">
    <source>
        <dbReference type="ARBA" id="ARBA00012211"/>
    </source>
</evidence>
<dbReference type="InterPro" id="IPR050061">
    <property type="entry name" value="MurCDEF_pg_biosynth"/>
</dbReference>
<name>A0A1Q8YJU5_9BURK</name>
<evidence type="ECO:0000259" key="16">
    <source>
        <dbReference type="Pfam" id="PF02875"/>
    </source>
</evidence>
<evidence type="ECO:0000313" key="19">
    <source>
        <dbReference type="Proteomes" id="UP000185911"/>
    </source>
</evidence>
<comment type="function">
    <text evidence="14">Cell wall formation.</text>
</comment>